<evidence type="ECO:0000256" key="1">
    <source>
        <dbReference type="ARBA" id="ARBA00004123"/>
    </source>
</evidence>
<dbReference type="Pfam" id="PF04082">
    <property type="entry name" value="Fungal_trans"/>
    <property type="match status" value="1"/>
</dbReference>
<feature type="domain" description="Xylanolytic transcriptional activator regulatory" evidence="4">
    <location>
        <begin position="508"/>
        <end position="581"/>
    </location>
</feature>
<dbReference type="InterPro" id="IPR007219">
    <property type="entry name" value="XnlR_reg_dom"/>
</dbReference>
<feature type="region of interest" description="Disordered" evidence="3">
    <location>
        <begin position="445"/>
        <end position="504"/>
    </location>
</feature>
<evidence type="ECO:0000256" key="2">
    <source>
        <dbReference type="ARBA" id="ARBA00023242"/>
    </source>
</evidence>
<keyword evidence="6" id="KW-1185">Reference proteome</keyword>
<feature type="region of interest" description="Disordered" evidence="3">
    <location>
        <begin position="1264"/>
        <end position="1301"/>
    </location>
</feature>
<organism evidence="5 6">
    <name type="scientific">Marasmiellus scandens</name>
    <dbReference type="NCBI Taxonomy" id="2682957"/>
    <lineage>
        <taxon>Eukaryota</taxon>
        <taxon>Fungi</taxon>
        <taxon>Dikarya</taxon>
        <taxon>Basidiomycota</taxon>
        <taxon>Agaricomycotina</taxon>
        <taxon>Agaricomycetes</taxon>
        <taxon>Agaricomycetidae</taxon>
        <taxon>Agaricales</taxon>
        <taxon>Marasmiineae</taxon>
        <taxon>Omphalotaceae</taxon>
        <taxon>Marasmiellus</taxon>
    </lineage>
</organism>
<feature type="compositionally biased region" description="Polar residues" evidence="3">
    <location>
        <begin position="1078"/>
        <end position="1091"/>
    </location>
</feature>
<dbReference type="SMART" id="SM00906">
    <property type="entry name" value="Fungal_trans"/>
    <property type="match status" value="1"/>
</dbReference>
<feature type="region of interest" description="Disordered" evidence="3">
    <location>
        <begin position="1017"/>
        <end position="1251"/>
    </location>
</feature>
<feature type="compositionally biased region" description="Basic and acidic residues" evidence="3">
    <location>
        <begin position="1118"/>
        <end position="1130"/>
    </location>
</feature>
<evidence type="ECO:0000313" key="5">
    <source>
        <dbReference type="EMBL" id="KAK7461295.1"/>
    </source>
</evidence>
<dbReference type="EMBL" id="JBANRG010000013">
    <property type="protein sequence ID" value="KAK7461295.1"/>
    <property type="molecule type" value="Genomic_DNA"/>
</dbReference>
<feature type="region of interest" description="Disordered" evidence="3">
    <location>
        <begin position="1"/>
        <end position="49"/>
    </location>
</feature>
<proteinExistence type="predicted"/>
<feature type="compositionally biased region" description="Basic and acidic residues" evidence="3">
    <location>
        <begin position="1092"/>
        <end position="1106"/>
    </location>
</feature>
<feature type="compositionally biased region" description="Low complexity" evidence="3">
    <location>
        <begin position="1178"/>
        <end position="1203"/>
    </location>
</feature>
<feature type="compositionally biased region" description="Polar residues" evidence="3">
    <location>
        <begin position="339"/>
        <end position="348"/>
    </location>
</feature>
<feature type="compositionally biased region" description="Basic residues" evidence="3">
    <location>
        <begin position="462"/>
        <end position="477"/>
    </location>
</feature>
<comment type="subcellular location">
    <subcellularLocation>
        <location evidence="1">Nucleus</location>
    </subcellularLocation>
</comment>
<gene>
    <name evidence="5" type="ORF">VKT23_008474</name>
</gene>
<comment type="caution">
    <text evidence="5">The sequence shown here is derived from an EMBL/GenBank/DDBJ whole genome shotgun (WGS) entry which is preliminary data.</text>
</comment>
<feature type="region of interest" description="Disordered" evidence="3">
    <location>
        <begin position="964"/>
        <end position="993"/>
    </location>
</feature>
<dbReference type="PANTHER" id="PTHR31001">
    <property type="entry name" value="UNCHARACTERIZED TRANSCRIPTIONAL REGULATORY PROTEIN"/>
    <property type="match status" value="1"/>
</dbReference>
<feature type="compositionally biased region" description="Basic and acidic residues" evidence="3">
    <location>
        <begin position="274"/>
        <end position="293"/>
    </location>
</feature>
<dbReference type="InterPro" id="IPR050613">
    <property type="entry name" value="Sec_Metabolite_Reg"/>
</dbReference>
<protein>
    <recommendedName>
        <fullName evidence="4">Xylanolytic transcriptional activator regulatory domain-containing protein</fullName>
    </recommendedName>
</protein>
<evidence type="ECO:0000259" key="4">
    <source>
        <dbReference type="SMART" id="SM00906"/>
    </source>
</evidence>
<dbReference type="PANTHER" id="PTHR31001:SF56">
    <property type="entry name" value="ZN(2)-C6 FUNGAL-TYPE DOMAIN-CONTAINING PROTEIN"/>
    <property type="match status" value="1"/>
</dbReference>
<feature type="region of interest" description="Disordered" evidence="3">
    <location>
        <begin position="259"/>
        <end position="297"/>
    </location>
</feature>
<feature type="compositionally biased region" description="Pro residues" evidence="3">
    <location>
        <begin position="1140"/>
        <end position="1161"/>
    </location>
</feature>
<feature type="region of interest" description="Disordered" evidence="3">
    <location>
        <begin position="86"/>
        <end position="153"/>
    </location>
</feature>
<feature type="compositionally biased region" description="Basic and acidic residues" evidence="3">
    <location>
        <begin position="23"/>
        <end position="49"/>
    </location>
</feature>
<feature type="region of interest" description="Disordered" evidence="3">
    <location>
        <begin position="338"/>
        <end position="382"/>
    </location>
</feature>
<evidence type="ECO:0000313" key="6">
    <source>
        <dbReference type="Proteomes" id="UP001498398"/>
    </source>
</evidence>
<evidence type="ECO:0000256" key="3">
    <source>
        <dbReference type="SAM" id="MobiDB-lite"/>
    </source>
</evidence>
<accession>A0ABR1JIU4</accession>
<feature type="compositionally biased region" description="Polar residues" evidence="3">
    <location>
        <begin position="1026"/>
        <end position="1048"/>
    </location>
</feature>
<feature type="compositionally biased region" description="Low complexity" evidence="3">
    <location>
        <begin position="1271"/>
        <end position="1280"/>
    </location>
</feature>
<sequence>MSDGRDDIGMNSLGDSNTGMGIDGRDNDRDRDGDGDNRVKGKNGGRDVIDAFGTLSISDHGISRFFGPTGGSESLLADLHRRFEEEEEEKEREKNNAKKYGGFGGQRRSRSRSMDAAMRASGSPLSLDGKDDDAHSSSLSPPTSNNTTSPSLASVGTGATSVFSVGNQALIRSQAPGASQALPLFSATFPFTPLGLPTAQIMSMIQDYLPDRRRAEELVEIYYAQLAWLFRGVGRDQVEEMIWAIYSALGKLYGRAGDRGWESDEDERNPTGGERGRSRHWDGEAKSNRRPDLESDYQGPHDLALLFMVFAAAALVEPEPEEDDEDEQDQSGAAAIQIQHPQNMQNPNMIIRIGDGNDGANRSNSGSAPTSPPYTNAQPGTALGTAAGNVANAGTARASALAEHYHQLAQAALSLQPVLEKPSIVTIQVLHLMSIYNAMSGNEIQRDGEEEDDGDNGERGGRSKSRGGKGRGRRSSKSKSVGRDGRSKTRGRRRRKGDDTSEASMEMTWSLITMAAHLSQTIGLHRDSARWGLSPKMVQRRRVLFWDLFVADVWQSLNTGRPPSFSLAYIDCAFPVHEDMTEKDGKTAVTGDEEDKAVTGAQSKPGIAFGIWQFRFAAECVAEVTSRTLTAEAPTYATIMELDRKVREFPLPEGFGPDSSNANNNASPPKDEDMAMSFQRCVMDHIRETVLMYIHRAFFAQALIDHPTNPLKSHYAPSFLAAYRASATILKSIREQFAIWPITCGRFWTMWTFAFTAAVVFGTVVTRGPRSPLAQSAMTELEQACVLFSRAAVYSRRATKALPILTKLREKARLALSGPHMAAPTTDLSLTHSALSKMSTSASPLTGINSELWQVQKDNEMEDALSIFAGHTRFVSSKPRPQSVLPPTSEMTNGAGDMTAFSAPGGTMPSSLSPSNMPDMMSGAGSNAMGSMNMPGGHGYGAPGNIGQSMSGVGSAAAIASGSSSMDHLLSQGSHTHHPPYQSHSRRASRVRGPYDVDVDMDMSMNLEVPIQYQPPMNIDAYGQQHGLQSSNSSGPPHQSYDQSQRLHQYQLPPPRAMQPPFHSQPEQINRPPAIPTNPFSDSSNNAWTRQPSREDTIRPEREYPSRDYAPGYYRDVSQPRHDYHRRDYSQSRGDYPMHSAPPNPPTISIPPTIAIPPAPMSAPHERTSSPSRPMQFSYSYDRSSRSGSSSASGMVPPASASAILGSGPEVNISGSRGRSVTRPSVSQSQHSTSPIRLTQPQYAPNSAQHVPMDMNADVYRDYSRSRAPSHHQPSQHHPGYPYPPQPHELHGPGVQGVPGNAALADLGLAARDSRLDERWSSFMEDSGILDDVGYGRR</sequence>
<dbReference type="Proteomes" id="UP001498398">
    <property type="component" value="Unassembled WGS sequence"/>
</dbReference>
<name>A0ABR1JIU4_9AGAR</name>
<feature type="compositionally biased region" description="Polar residues" evidence="3">
    <location>
        <begin position="1213"/>
        <end position="1249"/>
    </location>
</feature>
<reference evidence="5 6" key="1">
    <citation type="submission" date="2024-01" db="EMBL/GenBank/DDBJ databases">
        <title>A draft genome for the cacao thread blight pathogen Marasmiellus scandens.</title>
        <authorList>
            <person name="Baruah I.K."/>
            <person name="Leung J."/>
            <person name="Bukari Y."/>
            <person name="Amoako-Attah I."/>
            <person name="Meinhardt L.W."/>
            <person name="Bailey B.A."/>
            <person name="Cohen S.P."/>
        </authorList>
    </citation>
    <scope>NUCLEOTIDE SEQUENCE [LARGE SCALE GENOMIC DNA]</scope>
    <source>
        <strain evidence="5 6">GH-19</strain>
    </source>
</reference>
<feature type="compositionally biased region" description="Low complexity" evidence="3">
    <location>
        <begin position="114"/>
        <end position="123"/>
    </location>
</feature>
<keyword evidence="2" id="KW-0539">Nucleus</keyword>
<feature type="compositionally biased region" description="Low complexity" evidence="3">
    <location>
        <begin position="136"/>
        <end position="152"/>
    </location>
</feature>
<dbReference type="CDD" id="cd12148">
    <property type="entry name" value="fungal_TF_MHR"/>
    <property type="match status" value="1"/>
</dbReference>
<feature type="compositionally biased region" description="Polar residues" evidence="3">
    <location>
        <begin position="360"/>
        <end position="379"/>
    </location>
</feature>